<dbReference type="PROSITE" id="PS00297">
    <property type="entry name" value="HSP70_1"/>
    <property type="match status" value="1"/>
</dbReference>
<reference evidence="6 7" key="1">
    <citation type="submission" date="2021-04" db="EMBL/GenBank/DDBJ databases">
        <authorList>
            <person name="Ivanova A."/>
        </authorList>
    </citation>
    <scope>NUCLEOTIDE SEQUENCE [LARGE SCALE GENOMIC DNA]</scope>
    <source>
        <strain evidence="6 7">G18</strain>
    </source>
</reference>
<dbReference type="Gene3D" id="3.30.420.40">
    <property type="match status" value="3"/>
</dbReference>
<evidence type="ECO:0000313" key="7">
    <source>
        <dbReference type="Proteomes" id="UP000676565"/>
    </source>
</evidence>
<name>A0ABS5BN18_9BACT</name>
<dbReference type="RefSeq" id="WP_210652963.1">
    <property type="nucleotide sequence ID" value="NZ_JAGKQQ010000001.1"/>
</dbReference>
<keyword evidence="2 4" id="KW-0547">Nucleotide-binding</keyword>
<dbReference type="PANTHER" id="PTHR19375">
    <property type="entry name" value="HEAT SHOCK PROTEIN 70KDA"/>
    <property type="match status" value="1"/>
</dbReference>
<feature type="domain" description="DZANK-type" evidence="5">
    <location>
        <begin position="591"/>
        <end position="635"/>
    </location>
</feature>
<dbReference type="Pfam" id="PF12773">
    <property type="entry name" value="DZR"/>
    <property type="match status" value="1"/>
</dbReference>
<dbReference type="InterPro" id="IPR013126">
    <property type="entry name" value="Hsp_70_fam"/>
</dbReference>
<dbReference type="InterPro" id="IPR029047">
    <property type="entry name" value="HSP70_peptide-bd_sf"/>
</dbReference>
<comment type="similarity">
    <text evidence="1 4">Belongs to the heat shock protein 70 family.</text>
</comment>
<dbReference type="EMBL" id="JAGKQQ010000001">
    <property type="protein sequence ID" value="MBP3954852.1"/>
    <property type="molecule type" value="Genomic_DNA"/>
</dbReference>
<dbReference type="PROSITE" id="PS00329">
    <property type="entry name" value="HSP70_2"/>
    <property type="match status" value="1"/>
</dbReference>
<dbReference type="SUPFAM" id="SSF100920">
    <property type="entry name" value="Heat shock protein 70kD (HSP70), peptide-binding domain"/>
    <property type="match status" value="1"/>
</dbReference>
<protein>
    <submittedName>
        <fullName evidence="6">Hsp70 family protein</fullName>
    </submittedName>
</protein>
<evidence type="ECO:0000256" key="4">
    <source>
        <dbReference type="RuleBase" id="RU003322"/>
    </source>
</evidence>
<evidence type="ECO:0000256" key="2">
    <source>
        <dbReference type="ARBA" id="ARBA00022741"/>
    </source>
</evidence>
<keyword evidence="7" id="KW-1185">Reference proteome</keyword>
<dbReference type="InterPro" id="IPR018181">
    <property type="entry name" value="Heat_shock_70_CS"/>
</dbReference>
<accession>A0ABS5BN18</accession>
<organism evidence="6 7">
    <name type="scientific">Gemmata palustris</name>
    <dbReference type="NCBI Taxonomy" id="2822762"/>
    <lineage>
        <taxon>Bacteria</taxon>
        <taxon>Pseudomonadati</taxon>
        <taxon>Planctomycetota</taxon>
        <taxon>Planctomycetia</taxon>
        <taxon>Gemmatales</taxon>
        <taxon>Gemmataceae</taxon>
        <taxon>Gemmata</taxon>
    </lineage>
</organism>
<proteinExistence type="inferred from homology"/>
<sequence length="638" mass="68363">MEKVSAGIDLGTTNSCLAVLDGDRPVIVPNDLGAPVTPSVVAVLPDGTVVGKKARSRLLTHPANTFASIKRRMGERYSRAVLGTEYTPESVSALVLAHLKEYGEAKLGRPIDEVVVTVPANFNSRQRQATKDAGEIAGFDVLRVLNEPTAAALAYGHRHQLSSVLVVFDLGGGTFDISVVEAGGGLYEVLYSTGDNNLGGDDFNHRIVQWVVREFGAETGHDIRRDVPAMCLVHEWAMAAKHALTQAPEVRVRIENLFGGKGFDAVLTRAAFEGMCRDLFDRLRAIAWNVTEELRKPRYRDAHPDVLENQLEGCDILLVGGETRVPAVRQLVGNIFRGRVRADVNPDEAVALGAAVQAGIIHRKSAVERIVLVDTTALSLGTAVQGTMFSRVIDANTRIPCTRTNEYAPVADYQRSVAIGVYQGESGLVADNLKLGEVELLFDPPRPRDAAAVDVTFHLDANDILHVTAKDRATGASQGVTIKDSQNLDRETVDRLKREARRSRPAARVEEERVRRRQQWADLLADAERRLARTPPSAEEHSQTAAAFARQLATALRAGDDDLAAIAARDLDAALRDLSAGAGAPSAEGACGNCGAAMPPGFAFCGKCGVPLKKDTCGNCGAALVEGFAFCGTCGAKA</sequence>
<dbReference type="PRINTS" id="PR00301">
    <property type="entry name" value="HEATSHOCK70"/>
</dbReference>
<evidence type="ECO:0000256" key="3">
    <source>
        <dbReference type="ARBA" id="ARBA00022840"/>
    </source>
</evidence>
<evidence type="ECO:0000313" key="6">
    <source>
        <dbReference type="EMBL" id="MBP3954852.1"/>
    </source>
</evidence>
<dbReference type="InterPro" id="IPR025874">
    <property type="entry name" value="DZR"/>
</dbReference>
<dbReference type="Gene3D" id="2.60.34.10">
    <property type="entry name" value="Substrate Binding Domain Of DNAk, Chain A, domain 1"/>
    <property type="match status" value="1"/>
</dbReference>
<dbReference type="PROSITE" id="PS01036">
    <property type="entry name" value="HSP70_3"/>
    <property type="match status" value="1"/>
</dbReference>
<dbReference type="SUPFAM" id="SSF53067">
    <property type="entry name" value="Actin-like ATPase domain"/>
    <property type="match status" value="2"/>
</dbReference>
<dbReference type="Gene3D" id="3.90.640.10">
    <property type="entry name" value="Actin, Chain A, domain 4"/>
    <property type="match status" value="1"/>
</dbReference>
<gene>
    <name evidence="6" type="ORF">J8F10_06090</name>
</gene>
<keyword evidence="3 4" id="KW-0067">ATP-binding</keyword>
<evidence type="ECO:0000259" key="5">
    <source>
        <dbReference type="Pfam" id="PF12773"/>
    </source>
</evidence>
<dbReference type="Proteomes" id="UP000676565">
    <property type="component" value="Unassembled WGS sequence"/>
</dbReference>
<evidence type="ECO:0000256" key="1">
    <source>
        <dbReference type="ARBA" id="ARBA00007381"/>
    </source>
</evidence>
<comment type="caution">
    <text evidence="6">The sequence shown here is derived from an EMBL/GenBank/DDBJ whole genome shotgun (WGS) entry which is preliminary data.</text>
</comment>
<dbReference type="Pfam" id="PF00012">
    <property type="entry name" value="HSP70"/>
    <property type="match status" value="2"/>
</dbReference>
<dbReference type="InterPro" id="IPR043129">
    <property type="entry name" value="ATPase_NBD"/>
</dbReference>